<dbReference type="GO" id="GO:0003700">
    <property type="term" value="F:DNA-binding transcription factor activity"/>
    <property type="evidence" value="ECO:0007669"/>
    <property type="project" value="TreeGrafter"/>
</dbReference>
<name>A0A5P2H170_9BURK</name>
<reference evidence="6 7" key="1">
    <citation type="submission" date="2019-09" db="EMBL/GenBank/DDBJ databases">
        <title>FDA dAtabase for Regulatory Grade micrObial Sequences (FDA-ARGOS): Supporting development and validation of Infectious Disease Dx tests.</title>
        <authorList>
            <person name="Sciortino C."/>
            <person name="Tallon L."/>
            <person name="Sadzewicz L."/>
            <person name="Vavikolanu K."/>
            <person name="Mehta A."/>
            <person name="Aluvathingal J."/>
            <person name="Nadendla S."/>
            <person name="Nandy P."/>
            <person name="Geyer C."/>
            <person name="Yan Y."/>
            <person name="Sichtig H."/>
        </authorList>
    </citation>
    <scope>NUCLEOTIDE SEQUENCE [LARGE SCALE GENOMIC DNA]</scope>
    <source>
        <strain evidence="6 7">FDAARGOS_664</strain>
    </source>
</reference>
<keyword evidence="3" id="KW-0804">Transcription</keyword>
<dbReference type="EMBL" id="CP044065">
    <property type="protein sequence ID" value="QET01219.1"/>
    <property type="molecule type" value="Genomic_DNA"/>
</dbReference>
<sequence length="382" mass="40557">MRRTRPPDSDKPADKAIAKAATRPVVSPRVTIRDVARAAGVSLGTASRALNRSGPVSEAALQAVERAARELAYAPDPIAQSLRTGTSGVVGLLVSDLANPLYARIITAVEMRLQREGYAMVVGNTHNSNAREDMMVELFRRRRVDGLILGPCEVERPDHLRQLARDLPVVALDRDFGDEGAGVHVDHFGGARDATQYLLDLGHTRIALMTSDGALRPGRERINGYRHALAGRGVTVDDTLVRSSRSAMDFSFSDALALLSAPDRPTAFVCLGTRILSGVLQAMKQTGLRVPHDVSLICVGDGDLPQLYSPAITAVSWDLEAVGTAAAEVLMGAIGGSGTAATATEAADTAASATIDPRARREIRLTTHVIVRESCAPPPARA</sequence>
<keyword evidence="2" id="KW-0238">DNA-binding</keyword>
<keyword evidence="1" id="KW-0805">Transcription regulation</keyword>
<evidence type="ECO:0000259" key="5">
    <source>
        <dbReference type="PROSITE" id="PS50932"/>
    </source>
</evidence>
<dbReference type="AlphaFoldDB" id="A0A5P2H170"/>
<dbReference type="GO" id="GO:0000976">
    <property type="term" value="F:transcription cis-regulatory region binding"/>
    <property type="evidence" value="ECO:0007669"/>
    <property type="project" value="TreeGrafter"/>
</dbReference>
<dbReference type="InterPro" id="IPR010982">
    <property type="entry name" value="Lambda_DNA-bd_dom_sf"/>
</dbReference>
<dbReference type="RefSeq" id="WP_150371279.1">
    <property type="nucleotide sequence ID" value="NZ_CP044065.1"/>
</dbReference>
<dbReference type="InterPro" id="IPR000843">
    <property type="entry name" value="HTH_LacI"/>
</dbReference>
<accession>A0A5P2H170</accession>
<dbReference type="SUPFAM" id="SSF53822">
    <property type="entry name" value="Periplasmic binding protein-like I"/>
    <property type="match status" value="1"/>
</dbReference>
<gene>
    <name evidence="6" type="ORF">FOB72_03655</name>
</gene>
<dbReference type="InterPro" id="IPR028082">
    <property type="entry name" value="Peripla_BP_I"/>
</dbReference>
<dbReference type="PANTHER" id="PTHR30146:SF138">
    <property type="entry name" value="TRANSCRIPTIONAL REGULATORY PROTEIN"/>
    <property type="match status" value="1"/>
</dbReference>
<dbReference type="CDD" id="cd01392">
    <property type="entry name" value="HTH_LacI"/>
    <property type="match status" value="1"/>
</dbReference>
<feature type="domain" description="HTH lacI-type" evidence="5">
    <location>
        <begin position="30"/>
        <end position="84"/>
    </location>
</feature>
<dbReference type="Pfam" id="PF00356">
    <property type="entry name" value="LacI"/>
    <property type="match status" value="1"/>
</dbReference>
<evidence type="ECO:0000313" key="6">
    <source>
        <dbReference type="EMBL" id="QET01219.1"/>
    </source>
</evidence>
<dbReference type="PRINTS" id="PR00036">
    <property type="entry name" value="HTHLACI"/>
</dbReference>
<evidence type="ECO:0000256" key="3">
    <source>
        <dbReference type="ARBA" id="ARBA00023163"/>
    </source>
</evidence>
<dbReference type="PANTHER" id="PTHR30146">
    <property type="entry name" value="LACI-RELATED TRANSCRIPTIONAL REPRESSOR"/>
    <property type="match status" value="1"/>
</dbReference>
<evidence type="ECO:0000256" key="2">
    <source>
        <dbReference type="ARBA" id="ARBA00023125"/>
    </source>
</evidence>
<feature type="region of interest" description="Disordered" evidence="4">
    <location>
        <begin position="1"/>
        <end position="20"/>
    </location>
</feature>
<organism evidence="6 7">
    <name type="scientific">Cupriavidus pauculus</name>
    <dbReference type="NCBI Taxonomy" id="82633"/>
    <lineage>
        <taxon>Bacteria</taxon>
        <taxon>Pseudomonadati</taxon>
        <taxon>Pseudomonadota</taxon>
        <taxon>Betaproteobacteria</taxon>
        <taxon>Burkholderiales</taxon>
        <taxon>Burkholderiaceae</taxon>
        <taxon>Cupriavidus</taxon>
    </lineage>
</organism>
<feature type="compositionally biased region" description="Basic and acidic residues" evidence="4">
    <location>
        <begin position="1"/>
        <end position="17"/>
    </location>
</feature>
<dbReference type="SUPFAM" id="SSF47413">
    <property type="entry name" value="lambda repressor-like DNA-binding domains"/>
    <property type="match status" value="1"/>
</dbReference>
<evidence type="ECO:0000256" key="4">
    <source>
        <dbReference type="SAM" id="MobiDB-lite"/>
    </source>
</evidence>
<dbReference type="Pfam" id="PF13377">
    <property type="entry name" value="Peripla_BP_3"/>
    <property type="match status" value="1"/>
</dbReference>
<dbReference type="PROSITE" id="PS00356">
    <property type="entry name" value="HTH_LACI_1"/>
    <property type="match status" value="1"/>
</dbReference>
<dbReference type="InterPro" id="IPR046335">
    <property type="entry name" value="LacI/GalR-like_sensor"/>
</dbReference>
<dbReference type="SMART" id="SM00354">
    <property type="entry name" value="HTH_LACI"/>
    <property type="match status" value="1"/>
</dbReference>
<dbReference type="Gene3D" id="1.10.260.40">
    <property type="entry name" value="lambda repressor-like DNA-binding domains"/>
    <property type="match status" value="1"/>
</dbReference>
<dbReference type="Gene3D" id="3.40.50.2300">
    <property type="match status" value="2"/>
</dbReference>
<dbReference type="OrthoDB" id="8770794at2"/>
<protein>
    <submittedName>
        <fullName evidence="6">LacI family transcriptional regulator</fullName>
    </submittedName>
</protein>
<dbReference type="Proteomes" id="UP000322822">
    <property type="component" value="Chromosome 1"/>
</dbReference>
<evidence type="ECO:0000256" key="1">
    <source>
        <dbReference type="ARBA" id="ARBA00023015"/>
    </source>
</evidence>
<dbReference type="PROSITE" id="PS50932">
    <property type="entry name" value="HTH_LACI_2"/>
    <property type="match status" value="1"/>
</dbReference>
<proteinExistence type="predicted"/>
<evidence type="ECO:0000313" key="7">
    <source>
        <dbReference type="Proteomes" id="UP000322822"/>
    </source>
</evidence>